<dbReference type="AlphaFoldDB" id="A0A937A2W2"/>
<dbReference type="SUPFAM" id="SSF55486">
    <property type="entry name" value="Metalloproteases ('zincins'), catalytic domain"/>
    <property type="match status" value="1"/>
</dbReference>
<dbReference type="Pfam" id="PF19081">
    <property type="entry name" value="Ig_7"/>
    <property type="match status" value="3"/>
</dbReference>
<gene>
    <name evidence="4" type="ORF">JJQ60_20255</name>
</gene>
<feature type="signal peptide" evidence="2">
    <location>
        <begin position="1"/>
        <end position="23"/>
    </location>
</feature>
<dbReference type="Proteomes" id="UP000651057">
    <property type="component" value="Unassembled WGS sequence"/>
</dbReference>
<proteinExistence type="predicted"/>
<dbReference type="Pfam" id="PF18962">
    <property type="entry name" value="Por_Secre_tail"/>
    <property type="match status" value="1"/>
</dbReference>
<dbReference type="SMART" id="SM00089">
    <property type="entry name" value="PKD"/>
    <property type="match status" value="1"/>
</dbReference>
<protein>
    <submittedName>
        <fullName evidence="4">PKD domain-containing protein</fullName>
    </submittedName>
</protein>
<feature type="chain" id="PRO_5037358094" evidence="2">
    <location>
        <begin position="24"/>
        <end position="954"/>
    </location>
</feature>
<dbReference type="GO" id="GO:0008237">
    <property type="term" value="F:metallopeptidase activity"/>
    <property type="evidence" value="ECO:0007669"/>
    <property type="project" value="InterPro"/>
</dbReference>
<evidence type="ECO:0000313" key="5">
    <source>
        <dbReference type="Proteomes" id="UP000651057"/>
    </source>
</evidence>
<dbReference type="RefSeq" id="WP_201924329.1">
    <property type="nucleotide sequence ID" value="NZ_BAABAX010000011.1"/>
</dbReference>
<dbReference type="FunFam" id="2.60.40.10:FF:000270">
    <property type="entry name" value="Cell surface protein"/>
    <property type="match status" value="1"/>
</dbReference>
<organism evidence="4 5">
    <name type="scientific">Aquimarina mytili</name>
    <dbReference type="NCBI Taxonomy" id="874423"/>
    <lineage>
        <taxon>Bacteria</taxon>
        <taxon>Pseudomonadati</taxon>
        <taxon>Bacteroidota</taxon>
        <taxon>Flavobacteriia</taxon>
        <taxon>Flavobacteriales</taxon>
        <taxon>Flavobacteriaceae</taxon>
        <taxon>Aquimarina</taxon>
    </lineage>
</organism>
<keyword evidence="1 2" id="KW-0732">Signal</keyword>
<dbReference type="Gene3D" id="2.60.120.380">
    <property type="match status" value="1"/>
</dbReference>
<dbReference type="CDD" id="cd00146">
    <property type="entry name" value="PKD"/>
    <property type="match status" value="1"/>
</dbReference>
<name>A0A937A2W2_9FLAO</name>
<dbReference type="InterPro" id="IPR000601">
    <property type="entry name" value="PKD_dom"/>
</dbReference>
<accession>A0A937A2W2</accession>
<dbReference type="EMBL" id="JAERQJ010000013">
    <property type="protein sequence ID" value="MBL0685876.1"/>
    <property type="molecule type" value="Genomic_DNA"/>
</dbReference>
<dbReference type="Gene3D" id="3.40.390.10">
    <property type="entry name" value="Collagenase (Catalytic Domain)"/>
    <property type="match status" value="1"/>
</dbReference>
<dbReference type="InterPro" id="IPR013783">
    <property type="entry name" value="Ig-like_fold"/>
</dbReference>
<feature type="domain" description="PKD" evidence="3">
    <location>
        <begin position="500"/>
        <end position="551"/>
    </location>
</feature>
<dbReference type="InterPro" id="IPR035986">
    <property type="entry name" value="PKD_dom_sf"/>
</dbReference>
<reference evidence="4" key="1">
    <citation type="submission" date="2021-01" db="EMBL/GenBank/DDBJ databases">
        <authorList>
            <person name="Zhong Y.L."/>
        </authorList>
    </citation>
    <scope>NUCLEOTIDE SEQUENCE</scope>
    <source>
        <strain evidence="4">KCTC 23302</strain>
    </source>
</reference>
<dbReference type="InterPro" id="IPR026444">
    <property type="entry name" value="Secre_tail"/>
</dbReference>
<evidence type="ECO:0000259" key="3">
    <source>
        <dbReference type="PROSITE" id="PS50093"/>
    </source>
</evidence>
<dbReference type="InterPro" id="IPR024079">
    <property type="entry name" value="MetalloPept_cat_dom_sf"/>
</dbReference>
<evidence type="ECO:0000256" key="2">
    <source>
        <dbReference type="SAM" id="SignalP"/>
    </source>
</evidence>
<dbReference type="Pfam" id="PF18911">
    <property type="entry name" value="PKD_4"/>
    <property type="match status" value="1"/>
</dbReference>
<comment type="caution">
    <text evidence="4">The sequence shown here is derived from an EMBL/GenBank/DDBJ whole genome shotgun (WGS) entry which is preliminary data.</text>
</comment>
<dbReference type="SUPFAM" id="SSF49299">
    <property type="entry name" value="PKD domain"/>
    <property type="match status" value="1"/>
</dbReference>
<dbReference type="PROSITE" id="PS50093">
    <property type="entry name" value="PKD"/>
    <property type="match status" value="1"/>
</dbReference>
<evidence type="ECO:0000256" key="1">
    <source>
        <dbReference type="ARBA" id="ARBA00022729"/>
    </source>
</evidence>
<evidence type="ECO:0000313" key="4">
    <source>
        <dbReference type="EMBL" id="MBL0685876.1"/>
    </source>
</evidence>
<dbReference type="InterPro" id="IPR044023">
    <property type="entry name" value="Ig_7"/>
</dbReference>
<keyword evidence="5" id="KW-1185">Reference proteome</keyword>
<dbReference type="InterPro" id="IPR022409">
    <property type="entry name" value="PKD/Chitinase_dom"/>
</dbReference>
<sequence length="954" mass="103812">MRKKLLKYFLLIITLINVHIANAQSGQPHLIAKNQKAFINTLISPKKSKPLAIKIDANQSLALNLTVKTEIDQTLTLIGNVNGEQLSTFSFSEVNGKLEGSIVLPNSKKAYSLYSEDDGKVYIKQTDINSILCVDLEKTPDQKRTIKKSTSIAMAAPELESLPGATGIIYLDFDGEVVSNTSWLSGATINAQSPNYTNAEIIEIWKIMAEDFRPFNLNVTTRRDLFDAAPRNRRMMCIFTPTKDAAPTSGGVAYVNSFSSTRDNPCWVYNLSIRAAGETGSHEVGHTLGLRHHGKGSTTYYNGHGQWSPIMGWSASRPIGHWSAGEYEGASNPGQDDVAIIANSRNGVGFQDDDHADDINTATSIRVSPAGDVSASQNFGLISTRDDKDVFTFAIETGPVSFSFEPDPDYPNLNIQARILNELGQEVAISDPAGLSASISQNLSEGIYFIEIDGVGEGTVNNGYSDFSSLGNYTISGSYIPGDDKNPPLSEFESSQDCTQIQFTSTSTNRINSYLWNFGDGQTSTQQNPTHTYAAEGDYTVSLTTTNDSGSDTEEKINYITIRTPSQPIISDQNICSGESITLSPTGNSDFNWYSAPSGGSRIASGTTYTTPELTSNQTYYVEGVIGGCTTATRTQVNITVAPSPNQPSAVDQRICSGESVTLSVSGNSEYNWYESSTGGTRIATGSTYETPTLTSSKTYYVEGILGDCSTATRTEVRVEVAQSINQPTASDQNICSGEFTIITVTGNSEYNWYETPTGGTVIATGDSYQTPILKSTKTYYIEGVIGGCFNTTRTEVKAIISENPESPVIFVNQNQSLAINSEFSTYQWYFNNSPIEDANLATYTPLQSGEYQIEVFNDSGCNAISEKFSVDQSMLNAIRDNNVYTYYPNPVKADGLLNIEGFTIEDYDVRIVNIQGQILIKSTPTSQLDLSELSNGLYILLINNKPVGKFIKQ</sequence>
<dbReference type="Gene3D" id="2.60.40.10">
    <property type="entry name" value="Immunoglobulins"/>
    <property type="match status" value="2"/>
</dbReference>
<dbReference type="NCBIfam" id="TIGR04183">
    <property type="entry name" value="Por_Secre_tail"/>
    <property type="match status" value="1"/>
</dbReference>